<dbReference type="GO" id="GO:0005886">
    <property type="term" value="C:plasma membrane"/>
    <property type="evidence" value="ECO:0007669"/>
    <property type="project" value="UniProtKB-SubCell"/>
</dbReference>
<evidence type="ECO:0000256" key="6">
    <source>
        <dbReference type="ARBA" id="ARBA00023136"/>
    </source>
</evidence>
<keyword evidence="5 7" id="KW-1133">Transmembrane helix</keyword>
<organism evidence="9 10">
    <name type="scientific">Butyrivibrio proteoclasticus</name>
    <dbReference type="NCBI Taxonomy" id="43305"/>
    <lineage>
        <taxon>Bacteria</taxon>
        <taxon>Bacillati</taxon>
        <taxon>Bacillota</taxon>
        <taxon>Clostridia</taxon>
        <taxon>Lachnospirales</taxon>
        <taxon>Lachnospiraceae</taxon>
        <taxon>Butyrivibrio</taxon>
    </lineage>
</organism>
<keyword evidence="4 7" id="KW-0812">Transmembrane</keyword>
<comment type="subcellular location">
    <subcellularLocation>
        <location evidence="1 7">Cell membrane</location>
        <topology evidence="1 7">Multi-pass membrane protein</topology>
    </subcellularLocation>
</comment>
<keyword evidence="3" id="KW-1003">Cell membrane</keyword>
<sequence>MDKKKSNSNVVKFNRWGYIFLIPFFVTYIVFSLIPLFSTIYNSFFENYRSGLKQIGPNFVGITNYINLLSSPEIWKYLVNTLIMWVGGFIPQITIALLLAYWFSDPSLRLKGQRFFKTVIYMPNLIMASAFSMLFFALFSDSGPVNQILLSLGFIKEPFKFFQYVIASRVLVMLMNFLMWFGNTTILLMAGMLGIDSSLYEAAQVDGATASQVFFKITMPILRPIFTYVLITSLIGGLQMFDVPQILTNGRGNPTDSLTTVIMLLNRYLTSKDVGRGGALSVFLFVVTGILSLVVFRMNSSKDKD</sequence>
<gene>
    <name evidence="9" type="ORF">SAMN04487928_10816</name>
</gene>
<dbReference type="Gene3D" id="1.10.3720.10">
    <property type="entry name" value="MetI-like"/>
    <property type="match status" value="1"/>
</dbReference>
<protein>
    <submittedName>
        <fullName evidence="9">Carbohydrate ABC transporter membrane protein 1, CUT1 family</fullName>
    </submittedName>
</protein>
<dbReference type="Proteomes" id="UP000182624">
    <property type="component" value="Unassembled WGS sequence"/>
</dbReference>
<dbReference type="InterPro" id="IPR050809">
    <property type="entry name" value="UgpAE/MalFG_permease"/>
</dbReference>
<dbReference type="CDD" id="cd06261">
    <property type="entry name" value="TM_PBP2"/>
    <property type="match status" value="1"/>
</dbReference>
<evidence type="ECO:0000256" key="2">
    <source>
        <dbReference type="ARBA" id="ARBA00022448"/>
    </source>
</evidence>
<evidence type="ECO:0000256" key="4">
    <source>
        <dbReference type="ARBA" id="ARBA00022692"/>
    </source>
</evidence>
<feature type="transmembrane region" description="Helical" evidence="7">
    <location>
        <begin position="161"/>
        <end position="182"/>
    </location>
</feature>
<dbReference type="InterPro" id="IPR000515">
    <property type="entry name" value="MetI-like"/>
</dbReference>
<dbReference type="EMBL" id="FOXO01000008">
    <property type="protein sequence ID" value="SFP78154.1"/>
    <property type="molecule type" value="Genomic_DNA"/>
</dbReference>
<keyword evidence="10" id="KW-1185">Reference proteome</keyword>
<name>A0A1I5T529_9FIRM</name>
<evidence type="ECO:0000259" key="8">
    <source>
        <dbReference type="PROSITE" id="PS50928"/>
    </source>
</evidence>
<evidence type="ECO:0000313" key="10">
    <source>
        <dbReference type="Proteomes" id="UP000182624"/>
    </source>
</evidence>
<evidence type="ECO:0000256" key="1">
    <source>
        <dbReference type="ARBA" id="ARBA00004651"/>
    </source>
</evidence>
<comment type="similarity">
    <text evidence="7">Belongs to the binding-protein-dependent transport system permease family.</text>
</comment>
<evidence type="ECO:0000256" key="3">
    <source>
        <dbReference type="ARBA" id="ARBA00022475"/>
    </source>
</evidence>
<evidence type="ECO:0000313" key="9">
    <source>
        <dbReference type="EMBL" id="SFP78154.1"/>
    </source>
</evidence>
<proteinExistence type="inferred from homology"/>
<dbReference type="PANTHER" id="PTHR43227">
    <property type="entry name" value="BLL4140 PROTEIN"/>
    <property type="match status" value="1"/>
</dbReference>
<keyword evidence="6 7" id="KW-0472">Membrane</keyword>
<dbReference type="GO" id="GO:0055085">
    <property type="term" value="P:transmembrane transport"/>
    <property type="evidence" value="ECO:0007669"/>
    <property type="project" value="InterPro"/>
</dbReference>
<dbReference type="Pfam" id="PF00528">
    <property type="entry name" value="BPD_transp_1"/>
    <property type="match status" value="1"/>
</dbReference>
<feature type="transmembrane region" description="Helical" evidence="7">
    <location>
        <begin position="277"/>
        <end position="296"/>
    </location>
</feature>
<evidence type="ECO:0000256" key="5">
    <source>
        <dbReference type="ARBA" id="ARBA00022989"/>
    </source>
</evidence>
<accession>A0A1I5T529</accession>
<dbReference type="SUPFAM" id="SSF161098">
    <property type="entry name" value="MetI-like"/>
    <property type="match status" value="1"/>
</dbReference>
<feature type="transmembrane region" description="Helical" evidence="7">
    <location>
        <begin position="115"/>
        <end position="139"/>
    </location>
</feature>
<dbReference type="InterPro" id="IPR035906">
    <property type="entry name" value="MetI-like_sf"/>
</dbReference>
<dbReference type="PANTHER" id="PTHR43227:SF11">
    <property type="entry name" value="BLL4140 PROTEIN"/>
    <property type="match status" value="1"/>
</dbReference>
<keyword evidence="2 7" id="KW-0813">Transport</keyword>
<feature type="transmembrane region" description="Helical" evidence="7">
    <location>
        <begin position="20"/>
        <end position="41"/>
    </location>
</feature>
<reference evidence="10" key="1">
    <citation type="submission" date="2016-10" db="EMBL/GenBank/DDBJ databases">
        <authorList>
            <person name="Varghese N."/>
            <person name="Submissions S."/>
        </authorList>
    </citation>
    <scope>NUCLEOTIDE SEQUENCE [LARGE SCALE GENOMIC DNA]</scope>
    <source>
        <strain evidence="10">P18</strain>
    </source>
</reference>
<feature type="domain" description="ABC transmembrane type-1" evidence="8">
    <location>
        <begin position="78"/>
        <end position="295"/>
    </location>
</feature>
<feature type="transmembrane region" description="Helical" evidence="7">
    <location>
        <begin position="221"/>
        <end position="241"/>
    </location>
</feature>
<dbReference type="OrthoDB" id="9787541at2"/>
<dbReference type="AlphaFoldDB" id="A0A1I5T529"/>
<feature type="transmembrane region" description="Helical" evidence="7">
    <location>
        <begin position="82"/>
        <end position="103"/>
    </location>
</feature>
<dbReference type="PROSITE" id="PS50928">
    <property type="entry name" value="ABC_TM1"/>
    <property type="match status" value="1"/>
</dbReference>
<dbReference type="RefSeq" id="WP_074886119.1">
    <property type="nucleotide sequence ID" value="NZ_FOXO01000008.1"/>
</dbReference>
<evidence type="ECO:0000256" key="7">
    <source>
        <dbReference type="RuleBase" id="RU363032"/>
    </source>
</evidence>